<name>A0A1I2BZK7_9ACTN</name>
<evidence type="ECO:0000313" key="3">
    <source>
        <dbReference type="Proteomes" id="UP000199645"/>
    </source>
</evidence>
<sequence length="31" mass="3471">MILWCAVVRLAQCVCWLAGVASVFLLLDLYT</sequence>
<evidence type="ECO:0000256" key="1">
    <source>
        <dbReference type="SAM" id="Phobius"/>
    </source>
</evidence>
<gene>
    <name evidence="2" type="ORF">SAMN05421541_102616</name>
</gene>
<keyword evidence="3" id="KW-1185">Reference proteome</keyword>
<keyword evidence="1" id="KW-1133">Transmembrane helix</keyword>
<evidence type="ECO:0000313" key="2">
    <source>
        <dbReference type="EMBL" id="SFE61454.1"/>
    </source>
</evidence>
<protein>
    <submittedName>
        <fullName evidence="2">Uncharacterized protein</fullName>
    </submittedName>
</protein>
<dbReference type="EMBL" id="FONV01000002">
    <property type="protein sequence ID" value="SFE61454.1"/>
    <property type="molecule type" value="Genomic_DNA"/>
</dbReference>
<reference evidence="2 3" key="1">
    <citation type="submission" date="2016-10" db="EMBL/GenBank/DDBJ databases">
        <authorList>
            <person name="de Groot N.N."/>
        </authorList>
    </citation>
    <scope>NUCLEOTIDE SEQUENCE [LARGE SCALE GENOMIC DNA]</scope>
    <source>
        <strain evidence="2 3">DSM 43019</strain>
    </source>
</reference>
<proteinExistence type="predicted"/>
<organism evidence="2 3">
    <name type="scientific">Actinoplanes philippinensis</name>
    <dbReference type="NCBI Taxonomy" id="35752"/>
    <lineage>
        <taxon>Bacteria</taxon>
        <taxon>Bacillati</taxon>
        <taxon>Actinomycetota</taxon>
        <taxon>Actinomycetes</taxon>
        <taxon>Micromonosporales</taxon>
        <taxon>Micromonosporaceae</taxon>
        <taxon>Actinoplanes</taxon>
    </lineage>
</organism>
<feature type="transmembrane region" description="Helical" evidence="1">
    <location>
        <begin position="6"/>
        <end position="27"/>
    </location>
</feature>
<dbReference type="Proteomes" id="UP000199645">
    <property type="component" value="Unassembled WGS sequence"/>
</dbReference>
<keyword evidence="1" id="KW-0472">Membrane</keyword>
<accession>A0A1I2BZK7</accession>
<dbReference type="STRING" id="35752.SAMN05421541_102616"/>
<dbReference type="AlphaFoldDB" id="A0A1I2BZK7"/>
<keyword evidence="1" id="KW-0812">Transmembrane</keyword>